<dbReference type="GO" id="GO:0090071">
    <property type="term" value="P:negative regulation of ribosome biogenesis"/>
    <property type="evidence" value="ECO:0007669"/>
    <property type="project" value="TreeGrafter"/>
</dbReference>
<dbReference type="SUPFAM" id="SSF81301">
    <property type="entry name" value="Nucleotidyltransferase"/>
    <property type="match status" value="1"/>
</dbReference>
<evidence type="ECO:0000313" key="2">
    <source>
        <dbReference type="EMBL" id="KGA18231.1"/>
    </source>
</evidence>
<dbReference type="HAMAP" id="MF_01477">
    <property type="entry name" value="Iojap_RsfS"/>
    <property type="match status" value="1"/>
</dbReference>
<dbReference type="InterPro" id="IPR043519">
    <property type="entry name" value="NT_sf"/>
</dbReference>
<gene>
    <name evidence="2" type="ORF">GM50_9310</name>
</gene>
<reference evidence="2" key="1">
    <citation type="submission" date="2014-05" db="EMBL/GenBank/DDBJ databases">
        <title>Key roles for freshwater Actinobacteria revealed by deep metagenomic sequencing.</title>
        <authorList>
            <person name="Ghai R."/>
            <person name="Mizuno C.M."/>
            <person name="Picazo A."/>
            <person name="Camacho A."/>
            <person name="Rodriguez-Valera F."/>
        </authorList>
    </citation>
    <scope>NUCLEOTIDE SEQUENCE</scope>
</reference>
<proteinExistence type="inferred from homology"/>
<dbReference type="GO" id="GO:0043023">
    <property type="term" value="F:ribosomal large subunit binding"/>
    <property type="evidence" value="ECO:0007669"/>
    <property type="project" value="TreeGrafter"/>
</dbReference>
<dbReference type="InterPro" id="IPR004394">
    <property type="entry name" value="Iojap/RsfS/C7orf30"/>
</dbReference>
<protein>
    <recommendedName>
        <fullName evidence="3">Ribosomal silencing factor RsfS</fullName>
    </recommendedName>
</protein>
<dbReference type="PANTHER" id="PTHR21043:SF0">
    <property type="entry name" value="MITOCHONDRIAL ASSEMBLY OF RIBOSOMAL LARGE SUBUNIT PROTEIN 1"/>
    <property type="match status" value="1"/>
</dbReference>
<evidence type="ECO:0008006" key="3">
    <source>
        <dbReference type="Google" id="ProtNLM"/>
    </source>
</evidence>
<dbReference type="EMBL" id="JNSK01000028">
    <property type="protein sequence ID" value="KGA18231.1"/>
    <property type="molecule type" value="Genomic_DNA"/>
</dbReference>
<name>A0A094QV68_9ZZZZ</name>
<organism evidence="2">
    <name type="scientific">freshwater metagenome</name>
    <dbReference type="NCBI Taxonomy" id="449393"/>
    <lineage>
        <taxon>unclassified sequences</taxon>
        <taxon>metagenomes</taxon>
        <taxon>ecological metagenomes</taxon>
    </lineage>
</organism>
<dbReference type="NCBIfam" id="TIGR00090">
    <property type="entry name" value="rsfS_iojap_ybeB"/>
    <property type="match status" value="1"/>
</dbReference>
<dbReference type="AlphaFoldDB" id="A0A094QV68"/>
<sequence>MPASESVKALTQIAAQAAADKFGTDMVAIDLSDQLVLSEVFLIVTGQNVRQVDAIADFVEEKLRIAGDKPVRREGGEEWILLDYSDLVVHIQSADLRRYYMLDRLWNDCPTIKLDVRIPIEE</sequence>
<dbReference type="Pfam" id="PF02410">
    <property type="entry name" value="RsfS"/>
    <property type="match status" value="1"/>
</dbReference>
<evidence type="ECO:0000256" key="1">
    <source>
        <dbReference type="ARBA" id="ARBA00010574"/>
    </source>
</evidence>
<comment type="similarity">
    <text evidence="1">Belongs to the Iojap/RsfS family.</text>
</comment>
<accession>A0A094QV68</accession>
<dbReference type="Gene3D" id="3.30.460.10">
    <property type="entry name" value="Beta Polymerase, domain 2"/>
    <property type="match status" value="1"/>
</dbReference>
<dbReference type="PANTHER" id="PTHR21043">
    <property type="entry name" value="IOJAP SUPERFAMILY ORTHOLOG"/>
    <property type="match status" value="1"/>
</dbReference>
<comment type="caution">
    <text evidence="2">The sequence shown here is derived from an EMBL/GenBank/DDBJ whole genome shotgun (WGS) entry which is preliminary data.</text>
</comment>
<dbReference type="GO" id="GO:0017148">
    <property type="term" value="P:negative regulation of translation"/>
    <property type="evidence" value="ECO:0007669"/>
    <property type="project" value="TreeGrafter"/>
</dbReference>